<dbReference type="SUPFAM" id="SSF47616">
    <property type="entry name" value="GST C-terminal domain-like"/>
    <property type="match status" value="1"/>
</dbReference>
<feature type="region of interest" description="Disordered" evidence="1">
    <location>
        <begin position="163"/>
        <end position="249"/>
    </location>
</feature>
<dbReference type="Gene3D" id="1.20.1050.130">
    <property type="match status" value="1"/>
</dbReference>
<dbReference type="PROSITE" id="PS51257">
    <property type="entry name" value="PROKAR_LIPOPROTEIN"/>
    <property type="match status" value="1"/>
</dbReference>
<evidence type="ECO:0008006" key="4">
    <source>
        <dbReference type="Google" id="ProtNLM"/>
    </source>
</evidence>
<feature type="compositionally biased region" description="Low complexity" evidence="1">
    <location>
        <begin position="173"/>
        <end position="189"/>
    </location>
</feature>
<dbReference type="InterPro" id="IPR036282">
    <property type="entry name" value="Glutathione-S-Trfase_C_sf"/>
</dbReference>
<sequence>MTSSLKVSTNAYPYAAAAVACLTGKATLEFTNDRHQPLLEQPDGTSLTGEVDIISALSAAGGIAAGSTKSPYFIGLAQSLRGPNSYSSISRTFDIIDNHLGYRTWLDGHDMSTADWVLWGSLKGSPMSVGLLKLGRHRHLLRWYTHIESLDATQAALRALADARAHEAEQRSRTPTPYSPLSPLSPFSPAVADADRAPAERVAPSSAVADKVVAGRAVADRAPPRPPVQPMGGEKSVLSNPFFAPGTTA</sequence>
<protein>
    <recommendedName>
        <fullName evidence="4">GST C-terminal domain-containing protein</fullName>
    </recommendedName>
</protein>
<organism evidence="2 3">
    <name type="scientific">Phanerochaete sordida</name>
    <dbReference type="NCBI Taxonomy" id="48140"/>
    <lineage>
        <taxon>Eukaryota</taxon>
        <taxon>Fungi</taxon>
        <taxon>Dikarya</taxon>
        <taxon>Basidiomycota</taxon>
        <taxon>Agaricomycotina</taxon>
        <taxon>Agaricomycetes</taxon>
        <taxon>Polyporales</taxon>
        <taxon>Phanerochaetaceae</taxon>
        <taxon>Phanerochaete</taxon>
    </lineage>
</organism>
<dbReference type="Proteomes" id="UP000703269">
    <property type="component" value="Unassembled WGS sequence"/>
</dbReference>
<proteinExistence type="predicted"/>
<accession>A0A9P3LEB2</accession>
<dbReference type="EMBL" id="BPQB01000021">
    <property type="protein sequence ID" value="GJE91434.1"/>
    <property type="molecule type" value="Genomic_DNA"/>
</dbReference>
<comment type="caution">
    <text evidence="2">The sequence shown here is derived from an EMBL/GenBank/DDBJ whole genome shotgun (WGS) entry which is preliminary data.</text>
</comment>
<keyword evidence="3" id="KW-1185">Reference proteome</keyword>
<evidence type="ECO:0000256" key="1">
    <source>
        <dbReference type="SAM" id="MobiDB-lite"/>
    </source>
</evidence>
<dbReference type="AlphaFoldDB" id="A0A9P3LEB2"/>
<reference evidence="2 3" key="1">
    <citation type="submission" date="2021-08" db="EMBL/GenBank/DDBJ databases">
        <title>Draft Genome Sequence of Phanerochaete sordida strain YK-624.</title>
        <authorList>
            <person name="Mori T."/>
            <person name="Dohra H."/>
            <person name="Suzuki T."/>
            <person name="Kawagishi H."/>
            <person name="Hirai H."/>
        </authorList>
    </citation>
    <scope>NUCLEOTIDE SEQUENCE [LARGE SCALE GENOMIC DNA]</scope>
    <source>
        <strain evidence="2 3">YK-624</strain>
    </source>
</reference>
<gene>
    <name evidence="2" type="ORF">PsYK624_075840</name>
</gene>
<dbReference type="OrthoDB" id="10250478at2759"/>
<feature type="compositionally biased region" description="Low complexity" evidence="1">
    <location>
        <begin position="207"/>
        <end position="217"/>
    </location>
</feature>
<feature type="compositionally biased region" description="Basic and acidic residues" evidence="1">
    <location>
        <begin position="163"/>
        <end position="172"/>
    </location>
</feature>
<evidence type="ECO:0000313" key="3">
    <source>
        <dbReference type="Proteomes" id="UP000703269"/>
    </source>
</evidence>
<evidence type="ECO:0000313" key="2">
    <source>
        <dbReference type="EMBL" id="GJE91434.1"/>
    </source>
</evidence>
<name>A0A9P3LEB2_9APHY</name>